<proteinExistence type="predicted"/>
<feature type="region of interest" description="Disordered" evidence="1">
    <location>
        <begin position="1"/>
        <end position="23"/>
    </location>
</feature>
<protein>
    <submittedName>
        <fullName evidence="2">Uncharacterized protein</fullName>
    </submittedName>
</protein>
<reference evidence="2" key="1">
    <citation type="journal article" date="2013" name="Science">
        <title>Genomic diversity and evolution of the head crest in the rock pigeon.</title>
        <authorList>
            <person name="Shapiro M.D."/>
            <person name="Kronenberg Z."/>
            <person name="Li C."/>
            <person name="Domyan E.T."/>
            <person name="Pan H."/>
            <person name="Campbell M."/>
            <person name="Tan H."/>
            <person name="Huff C.D."/>
            <person name="Hu H."/>
            <person name="Vickrey A.I."/>
            <person name="Nielsen S.C."/>
            <person name="Stringham S.A."/>
            <person name="Hu H."/>
            <person name="Willerslev E."/>
            <person name="Gilbert M.T."/>
            <person name="Yandell M."/>
            <person name="Zhang G."/>
            <person name="Wang J."/>
        </authorList>
    </citation>
    <scope>NUCLEOTIDE SEQUENCE [LARGE SCALE GENOMIC DNA]</scope>
    <source>
        <tissue evidence="2">Blood</tissue>
    </source>
</reference>
<dbReference type="AlphaFoldDB" id="R7VND2"/>
<name>R7VND2_COLLI</name>
<evidence type="ECO:0000256" key="1">
    <source>
        <dbReference type="SAM" id="MobiDB-lite"/>
    </source>
</evidence>
<dbReference type="EMBL" id="KB376033">
    <property type="protein sequence ID" value="EMC78467.1"/>
    <property type="molecule type" value="Genomic_DNA"/>
</dbReference>
<feature type="compositionally biased region" description="Polar residues" evidence="1">
    <location>
        <begin position="1"/>
        <end position="15"/>
    </location>
</feature>
<gene>
    <name evidence="2" type="ORF">A306_14178</name>
</gene>
<accession>R7VND2</accession>
<evidence type="ECO:0000313" key="2">
    <source>
        <dbReference type="EMBL" id="EMC78467.1"/>
    </source>
</evidence>
<sequence>MSNIQPENKPMQETLQPPPSVVDAKYRSRRQGNSIWLQTDFDNVHIGKQSSPSDAEAGGALNDDCGVNCFVEALFFCVVLMVQTSQALPSTGAFSMGSLQDWVPLHKAGCMGAKCRCRDTQSTQGCADKT</sequence>
<organism evidence="2">
    <name type="scientific">Columba livia</name>
    <name type="common">Rock dove</name>
    <dbReference type="NCBI Taxonomy" id="8932"/>
    <lineage>
        <taxon>Eukaryota</taxon>
        <taxon>Metazoa</taxon>
        <taxon>Chordata</taxon>
        <taxon>Craniata</taxon>
        <taxon>Vertebrata</taxon>
        <taxon>Euteleostomi</taxon>
        <taxon>Archelosauria</taxon>
        <taxon>Archosauria</taxon>
        <taxon>Dinosauria</taxon>
        <taxon>Saurischia</taxon>
        <taxon>Theropoda</taxon>
        <taxon>Coelurosauria</taxon>
        <taxon>Aves</taxon>
        <taxon>Neognathae</taxon>
        <taxon>Neoaves</taxon>
        <taxon>Columbimorphae</taxon>
        <taxon>Columbiformes</taxon>
        <taxon>Columbidae</taxon>
        <taxon>Columba</taxon>
    </lineage>
</organism>